<dbReference type="AlphaFoldDB" id="A0A9N9WJU8"/>
<dbReference type="PANTHER" id="PTHR13347">
    <property type="entry name" value="HEAT REPEAT-CONTAINING PROTEIN 3"/>
    <property type="match status" value="1"/>
</dbReference>
<feature type="compositionally biased region" description="Basic residues" evidence="2">
    <location>
        <begin position="1"/>
        <end position="15"/>
    </location>
</feature>
<evidence type="ECO:0000313" key="4">
    <source>
        <dbReference type="EMBL" id="CAG9798168.1"/>
    </source>
</evidence>
<dbReference type="Proteomes" id="UP001153620">
    <property type="component" value="Chromosome 1"/>
</dbReference>
<feature type="domain" description="SYO1-like TPR repeats" evidence="3">
    <location>
        <begin position="395"/>
        <end position="640"/>
    </location>
</feature>
<dbReference type="Gene3D" id="1.25.10.10">
    <property type="entry name" value="Leucine-rich Repeat Variant"/>
    <property type="match status" value="1"/>
</dbReference>
<feature type="region of interest" description="Disordered" evidence="2">
    <location>
        <begin position="1"/>
        <end position="39"/>
    </location>
</feature>
<proteinExistence type="inferred from homology"/>
<dbReference type="SUPFAM" id="SSF48371">
    <property type="entry name" value="ARM repeat"/>
    <property type="match status" value="1"/>
</dbReference>
<keyword evidence="5" id="KW-1185">Reference proteome</keyword>
<sequence length="650" mass="73430">MGKTKKGKSKPHKKNPTGLQSLRDLENEGDGSTSSGPINTIIDQLQSASNDEKMCGLQSLSTLCQRELNIKQIIDSDLVRIAAPLLIDPDINVRQACSGCLRNLSCISVEICERLVEQDVFTPLQTLLCQYANNEWLPTNDKKVDVLDQKSDTFLQAVNIMWNLCESTSVALEFFNQSQLLQSFVRCLDHEKFGMEISISTAQCLLVISEDNPAAWRILAEFVSVFQNVLKLEGTDYKTVILRTVVAGVASNVPALTVQCLHPIIETLSKTIEINHRQVLNELTSRLPLNENETQEPTAVEIVDDEMREESEADASARRLREDLPTELDNDIKNVGYLLSAQRTASEILTNICSSEGSESKDEMEDISDAESVHDYDINEHQNGNGICEDKIPVEMTEAIKAHKIVEKLWARSQPLAENVKAILMTSEKNLYKRQNSLRISTLICLHNLCNVMTTEELGGATAIYNVWLDLGQQIFQIQQDYESLEASTSLMRATLEHLKKSRDLFQQVSDSDLQLILDGIQNCDKSEVRANWLRMLGSLGCLLAEPLVKKITDFMLETTIKEDDVWTISEALDSFMDMFSDNDWNQIVHELNVVPKSKELEKILKTKMKQRKRELGDRYPAIVTIKTNFTRFCKYLETQQKSFVPNPTT</sequence>
<dbReference type="PANTHER" id="PTHR13347:SF1">
    <property type="entry name" value="HEAT REPEAT-CONTAINING PROTEIN 3"/>
    <property type="match status" value="1"/>
</dbReference>
<name>A0A9N9WJU8_9DIPT</name>
<evidence type="ECO:0000313" key="5">
    <source>
        <dbReference type="Proteomes" id="UP001153620"/>
    </source>
</evidence>
<dbReference type="InterPro" id="IPR052616">
    <property type="entry name" value="SYO1-like"/>
</dbReference>
<reference evidence="4" key="2">
    <citation type="submission" date="2022-10" db="EMBL/GenBank/DDBJ databases">
        <authorList>
            <consortium name="ENA_rothamsted_submissions"/>
            <consortium name="culmorum"/>
            <person name="King R."/>
        </authorList>
    </citation>
    <scope>NUCLEOTIDE SEQUENCE</scope>
</reference>
<organism evidence="4 5">
    <name type="scientific">Chironomus riparius</name>
    <dbReference type="NCBI Taxonomy" id="315576"/>
    <lineage>
        <taxon>Eukaryota</taxon>
        <taxon>Metazoa</taxon>
        <taxon>Ecdysozoa</taxon>
        <taxon>Arthropoda</taxon>
        <taxon>Hexapoda</taxon>
        <taxon>Insecta</taxon>
        <taxon>Pterygota</taxon>
        <taxon>Neoptera</taxon>
        <taxon>Endopterygota</taxon>
        <taxon>Diptera</taxon>
        <taxon>Nematocera</taxon>
        <taxon>Chironomoidea</taxon>
        <taxon>Chironomidae</taxon>
        <taxon>Chironominae</taxon>
        <taxon>Chironomus</taxon>
    </lineage>
</organism>
<evidence type="ECO:0000256" key="2">
    <source>
        <dbReference type="SAM" id="MobiDB-lite"/>
    </source>
</evidence>
<gene>
    <name evidence="4" type="ORF">CHIRRI_LOCUS1153</name>
</gene>
<evidence type="ECO:0000256" key="1">
    <source>
        <dbReference type="ARBA" id="ARBA00049983"/>
    </source>
</evidence>
<accession>A0A9N9WJU8</accession>
<dbReference type="GO" id="GO:0051082">
    <property type="term" value="F:unfolded protein binding"/>
    <property type="evidence" value="ECO:0007669"/>
    <property type="project" value="TreeGrafter"/>
</dbReference>
<protein>
    <recommendedName>
        <fullName evidence="3">SYO1-like TPR repeats domain-containing protein</fullName>
    </recommendedName>
</protein>
<dbReference type="EMBL" id="OU895877">
    <property type="protein sequence ID" value="CAG9798168.1"/>
    <property type="molecule type" value="Genomic_DNA"/>
</dbReference>
<dbReference type="SMART" id="SM00185">
    <property type="entry name" value="ARM"/>
    <property type="match status" value="2"/>
</dbReference>
<dbReference type="Pfam" id="PF25567">
    <property type="entry name" value="TPR_SYO1"/>
    <property type="match status" value="1"/>
</dbReference>
<dbReference type="InterPro" id="IPR000225">
    <property type="entry name" value="Armadillo"/>
</dbReference>
<dbReference type="GO" id="GO:0006606">
    <property type="term" value="P:protein import into nucleus"/>
    <property type="evidence" value="ECO:0007669"/>
    <property type="project" value="TreeGrafter"/>
</dbReference>
<dbReference type="GO" id="GO:0042273">
    <property type="term" value="P:ribosomal large subunit biogenesis"/>
    <property type="evidence" value="ECO:0007669"/>
    <property type="project" value="TreeGrafter"/>
</dbReference>
<reference evidence="4" key="1">
    <citation type="submission" date="2022-01" db="EMBL/GenBank/DDBJ databases">
        <authorList>
            <person name="King R."/>
        </authorList>
    </citation>
    <scope>NUCLEOTIDE SEQUENCE</scope>
</reference>
<dbReference type="InterPro" id="IPR011989">
    <property type="entry name" value="ARM-like"/>
</dbReference>
<dbReference type="OrthoDB" id="288703at2759"/>
<feature type="compositionally biased region" description="Polar residues" evidence="2">
    <location>
        <begin position="30"/>
        <end position="39"/>
    </location>
</feature>
<dbReference type="InterPro" id="IPR016024">
    <property type="entry name" value="ARM-type_fold"/>
</dbReference>
<evidence type="ECO:0000259" key="3">
    <source>
        <dbReference type="Pfam" id="PF25567"/>
    </source>
</evidence>
<dbReference type="InterPro" id="IPR057990">
    <property type="entry name" value="TPR_SYO1"/>
</dbReference>
<comment type="similarity">
    <text evidence="1">Belongs to the nuclear import and ribosome assembly adapter family.</text>
</comment>